<dbReference type="EMBL" id="SJDL01000031">
    <property type="protein sequence ID" value="TBW51259.1"/>
    <property type="molecule type" value="Genomic_DNA"/>
</dbReference>
<sequence>MLDKRHLSQGLVAIAVLLAILIQLHPPAALSAGQTRTLGIVLVTLVLWATGVLPEYLSALIFFLAALLLEVATPAQIFSGFSSSAWWLIFAGMVIGMAIRSTGLGDRVAALLGRHLGHSYRGLVVGLVVVCTLLGFVMPSSMGRILMMVPVGLALAERCGFETGSRGRTGIALAVTFGCHVPTFTILPANIPNMVMVGAANTIYGVDFSYTDYLLLHFPILGALKALIIAGLILRFFPARMAVAPATPDHRDAIGRMTGQQRYLAVILLLALALWLTDSWHGVSPAWVGLGAAIYLLLPKVGLVDNRRVGQQLNITVLLFVAGVLGLGAVVNSSGLGQVLAATLEDWLPLAPGADARNFFSLVGMAFTTGILTTLPGVPAVLTPMAGQLSDLTGMNLEAVIMTQVVGFSTILLPYQSGPLLVGMQLANEPVRSLLRITVPLTVIALLILTPLDYLWWQLLGLFNTAG</sequence>
<keyword evidence="3 5" id="KW-1133">Transmembrane helix</keyword>
<feature type="transmembrane region" description="Helical" evidence="5">
    <location>
        <begin position="119"/>
        <end position="138"/>
    </location>
</feature>
<proteinExistence type="predicted"/>
<comment type="caution">
    <text evidence="6">The sequence shown here is derived from an EMBL/GenBank/DDBJ whole genome shotgun (WGS) entry which is preliminary data.</text>
</comment>
<evidence type="ECO:0000313" key="7">
    <source>
        <dbReference type="Proteomes" id="UP000313645"/>
    </source>
</evidence>
<evidence type="ECO:0000256" key="1">
    <source>
        <dbReference type="ARBA" id="ARBA00004141"/>
    </source>
</evidence>
<feature type="transmembrane region" description="Helical" evidence="5">
    <location>
        <begin position="315"/>
        <end position="339"/>
    </location>
</feature>
<protein>
    <submittedName>
        <fullName evidence="6">SLC13 family permease</fullName>
    </submittedName>
</protein>
<dbReference type="PANTHER" id="PTHR10283">
    <property type="entry name" value="SOLUTE CARRIER FAMILY 13 MEMBER"/>
    <property type="match status" value="1"/>
</dbReference>
<feature type="transmembrane region" description="Helical" evidence="5">
    <location>
        <begin position="435"/>
        <end position="457"/>
    </location>
</feature>
<reference evidence="6 7" key="1">
    <citation type="submission" date="2019-02" db="EMBL/GenBank/DDBJ databases">
        <title>Marinobacter halodurans sp. nov., a marine bacterium isolated from sea tidal flat.</title>
        <authorList>
            <person name="Yoo Y."/>
            <person name="Lee D.W."/>
            <person name="Kim B.S."/>
            <person name="Kim J.-J."/>
        </authorList>
    </citation>
    <scope>NUCLEOTIDE SEQUENCE [LARGE SCALE GENOMIC DNA]</scope>
    <source>
        <strain evidence="6 7">YJ-S3-2</strain>
    </source>
</reference>
<keyword evidence="7" id="KW-1185">Reference proteome</keyword>
<feature type="transmembrane region" description="Helical" evidence="5">
    <location>
        <begin position="41"/>
        <end position="69"/>
    </location>
</feature>
<dbReference type="RefSeq" id="WP_131483114.1">
    <property type="nucleotide sequence ID" value="NZ_SJDL01000031.1"/>
</dbReference>
<gene>
    <name evidence="6" type="ORF">EZI54_17185</name>
</gene>
<comment type="subcellular location">
    <subcellularLocation>
        <location evidence="1">Membrane</location>
        <topology evidence="1">Multi-pass membrane protein</topology>
    </subcellularLocation>
</comment>
<evidence type="ECO:0000313" key="6">
    <source>
        <dbReference type="EMBL" id="TBW51259.1"/>
    </source>
</evidence>
<dbReference type="InterPro" id="IPR001898">
    <property type="entry name" value="SLC13A/DASS"/>
</dbReference>
<evidence type="ECO:0000256" key="4">
    <source>
        <dbReference type="ARBA" id="ARBA00023136"/>
    </source>
</evidence>
<dbReference type="Proteomes" id="UP000313645">
    <property type="component" value="Unassembled WGS sequence"/>
</dbReference>
<keyword evidence="4 5" id="KW-0472">Membrane</keyword>
<accession>A0ABY1ZGI4</accession>
<keyword evidence="2 5" id="KW-0812">Transmembrane</keyword>
<dbReference type="Pfam" id="PF00939">
    <property type="entry name" value="Na_sulph_symp"/>
    <property type="match status" value="1"/>
</dbReference>
<feature type="transmembrane region" description="Helical" evidence="5">
    <location>
        <begin position="81"/>
        <end position="99"/>
    </location>
</feature>
<organism evidence="6 7">
    <name type="scientific">Marinobacter halodurans</name>
    <dbReference type="NCBI Taxonomy" id="2528979"/>
    <lineage>
        <taxon>Bacteria</taxon>
        <taxon>Pseudomonadati</taxon>
        <taxon>Pseudomonadota</taxon>
        <taxon>Gammaproteobacteria</taxon>
        <taxon>Pseudomonadales</taxon>
        <taxon>Marinobacteraceae</taxon>
        <taxon>Marinobacter</taxon>
    </lineage>
</organism>
<evidence type="ECO:0000256" key="2">
    <source>
        <dbReference type="ARBA" id="ARBA00022692"/>
    </source>
</evidence>
<evidence type="ECO:0000256" key="3">
    <source>
        <dbReference type="ARBA" id="ARBA00022989"/>
    </source>
</evidence>
<feature type="transmembrane region" description="Helical" evidence="5">
    <location>
        <begin position="286"/>
        <end position="303"/>
    </location>
</feature>
<evidence type="ECO:0000256" key="5">
    <source>
        <dbReference type="SAM" id="Phobius"/>
    </source>
</evidence>
<feature type="transmembrane region" description="Helical" evidence="5">
    <location>
        <begin position="214"/>
        <end position="234"/>
    </location>
</feature>
<feature type="transmembrane region" description="Helical" evidence="5">
    <location>
        <begin position="263"/>
        <end position="280"/>
    </location>
</feature>
<name>A0ABY1ZGI4_9GAMM</name>
<feature type="transmembrane region" description="Helical" evidence="5">
    <location>
        <begin position="359"/>
        <end position="382"/>
    </location>
</feature>